<proteinExistence type="predicted"/>
<reference evidence="2 3" key="1">
    <citation type="submission" date="2019-12" db="EMBL/GenBank/DDBJ databases">
        <title>Novel species isolated from a subtropical stream in China.</title>
        <authorList>
            <person name="Lu H."/>
        </authorList>
    </citation>
    <scope>NUCLEOTIDE SEQUENCE [LARGE SCALE GENOMIC DNA]</scope>
    <source>
        <strain evidence="2 3">CY13W</strain>
    </source>
</reference>
<protein>
    <submittedName>
        <fullName evidence="2">PEP-CTERM sorting domain-containing protein</fullName>
    </submittedName>
</protein>
<organism evidence="2 3">
    <name type="scientific">Duganella qianjiadongensis</name>
    <dbReference type="NCBI Taxonomy" id="2692176"/>
    <lineage>
        <taxon>Bacteria</taxon>
        <taxon>Pseudomonadati</taxon>
        <taxon>Pseudomonadota</taxon>
        <taxon>Betaproteobacteria</taxon>
        <taxon>Burkholderiales</taxon>
        <taxon>Oxalobacteraceae</taxon>
        <taxon>Telluria group</taxon>
        <taxon>Duganella</taxon>
    </lineage>
</organism>
<accession>A0ABW9VGW9</accession>
<dbReference type="EMBL" id="WWCM01000001">
    <property type="protein sequence ID" value="MYM37823.1"/>
    <property type="molecule type" value="Genomic_DNA"/>
</dbReference>
<evidence type="ECO:0000313" key="2">
    <source>
        <dbReference type="EMBL" id="MYM37823.1"/>
    </source>
</evidence>
<comment type="caution">
    <text evidence="2">The sequence shown here is derived from an EMBL/GenBank/DDBJ whole genome shotgun (WGS) entry which is preliminary data.</text>
</comment>
<dbReference type="NCBIfam" id="TIGR02595">
    <property type="entry name" value="PEP_CTERM"/>
    <property type="match status" value="1"/>
</dbReference>
<feature type="domain" description="Ice-binding protein C-terminal" evidence="1">
    <location>
        <begin position="94"/>
        <end position="118"/>
    </location>
</feature>
<dbReference type="InterPro" id="IPR013424">
    <property type="entry name" value="Ice-binding_C"/>
</dbReference>
<gene>
    <name evidence="2" type="ORF">GTP27_00575</name>
</gene>
<evidence type="ECO:0000313" key="3">
    <source>
        <dbReference type="Proteomes" id="UP000478090"/>
    </source>
</evidence>
<evidence type="ECO:0000259" key="1">
    <source>
        <dbReference type="Pfam" id="PF07589"/>
    </source>
</evidence>
<keyword evidence="3" id="KW-1185">Reference proteome</keyword>
<dbReference type="Proteomes" id="UP000478090">
    <property type="component" value="Unassembled WGS sequence"/>
</dbReference>
<dbReference type="Pfam" id="PF07589">
    <property type="entry name" value="PEP-CTERM"/>
    <property type="match status" value="1"/>
</dbReference>
<sequence>MASTTVHSSDTLNGHFNYAAITTLTLSAGNYVIGGTYLGGAAPAPINLTGVTSAAGYSWVRDLQLSGTGLSFPTQNIGNYGQNGIAVVNFSVTAVPEPETYAMLIAGLALSGVVLRRRKSQA</sequence>
<name>A0ABW9VGW9_9BURK</name>